<dbReference type="InterPro" id="IPR001882">
    <property type="entry name" value="Biotin_BS"/>
</dbReference>
<proteinExistence type="predicted"/>
<dbReference type="GO" id="GO:0046872">
    <property type="term" value="F:metal ion binding"/>
    <property type="evidence" value="ECO:0007669"/>
    <property type="project" value="UniProtKB-KW"/>
</dbReference>
<gene>
    <name evidence="9" type="ORF">DUI87_16230</name>
</gene>
<dbReference type="InterPro" id="IPR050856">
    <property type="entry name" value="Biotin_carboxylase_complex"/>
</dbReference>
<keyword evidence="3" id="KW-0479">Metal-binding</keyword>
<dbReference type="FunFam" id="2.40.50.100:FF:000029">
    <property type="entry name" value="propionyl-CoA carboxylase alpha chain, mitochondrial"/>
    <property type="match status" value="1"/>
</dbReference>
<dbReference type="CDD" id="cd06850">
    <property type="entry name" value="biotinyl_domain"/>
    <property type="match status" value="1"/>
</dbReference>
<keyword evidence="4" id="KW-0460">Magnesium</keyword>
<evidence type="ECO:0000259" key="8">
    <source>
        <dbReference type="PROSITE" id="PS50968"/>
    </source>
</evidence>
<dbReference type="Proteomes" id="UP000269221">
    <property type="component" value="Unassembled WGS sequence"/>
</dbReference>
<comment type="cofactor">
    <cofactor evidence="1">
        <name>biotin</name>
        <dbReference type="ChEBI" id="CHEBI:57586"/>
    </cofactor>
</comment>
<reference evidence="9 10" key="1">
    <citation type="submission" date="2018-07" db="EMBL/GenBank/DDBJ databases">
        <title>A high quality draft genome assembly of the barn swallow (H. rustica rustica).</title>
        <authorList>
            <person name="Formenti G."/>
            <person name="Chiara M."/>
            <person name="Poveda L."/>
            <person name="Francoijs K.-J."/>
            <person name="Bonisoli-Alquati A."/>
            <person name="Canova L."/>
            <person name="Gianfranceschi L."/>
            <person name="Horner D.S."/>
            <person name="Saino N."/>
        </authorList>
    </citation>
    <scope>NUCLEOTIDE SEQUENCE [LARGE SCALE GENOMIC DNA]</scope>
    <source>
        <strain evidence="9">Chelidonia</strain>
        <tissue evidence="9">Blood</tissue>
    </source>
</reference>
<dbReference type="InterPro" id="IPR000089">
    <property type="entry name" value="Biotin_lipoyl"/>
</dbReference>
<dbReference type="PROSITE" id="PS50968">
    <property type="entry name" value="BIOTINYL_LIPOYL"/>
    <property type="match status" value="1"/>
</dbReference>
<accession>A0A3M0K653</accession>
<dbReference type="GO" id="GO:0005739">
    <property type="term" value="C:mitochondrion"/>
    <property type="evidence" value="ECO:0007669"/>
    <property type="project" value="UniProtKB-SubCell"/>
</dbReference>
<dbReference type="InterPro" id="IPR011053">
    <property type="entry name" value="Single_hybrid_motif"/>
</dbReference>
<dbReference type="SUPFAM" id="SSF51230">
    <property type="entry name" value="Single hybrid motif"/>
    <property type="match status" value="1"/>
</dbReference>
<keyword evidence="7" id="KW-0092">Biotin</keyword>
<sequence>MMPAGGLESKLLSAYEMVLVPPGHGHCDRGTWLGTDPQIFGRRLEPQGTSLLLGCGGRIGSCDDLPLFLYKLQILTKAAAELSKYMPEKAAEDTSSVLRSPMPGTVVAVSVKPGDMVSEGQEICVIEAMKMQNSMIAAKTGKVKAVHCKAGDTVGEEDLLVELE</sequence>
<dbReference type="STRING" id="333673.A0A3M0K653"/>
<protein>
    <recommendedName>
        <fullName evidence="8">Lipoyl-binding domain-containing protein</fullName>
    </recommendedName>
</protein>
<keyword evidence="10" id="KW-1185">Reference proteome</keyword>
<dbReference type="GO" id="GO:0004658">
    <property type="term" value="F:propionyl-CoA carboxylase activity"/>
    <property type="evidence" value="ECO:0007669"/>
    <property type="project" value="TreeGrafter"/>
</dbReference>
<comment type="caution">
    <text evidence="9">The sequence shown here is derived from an EMBL/GenBank/DDBJ whole genome shotgun (WGS) entry which is preliminary data.</text>
</comment>
<feature type="domain" description="Lipoyl-binding" evidence="8">
    <location>
        <begin position="89"/>
        <end position="164"/>
    </location>
</feature>
<dbReference type="Pfam" id="PF00364">
    <property type="entry name" value="Biotin_lipoyl"/>
    <property type="match status" value="1"/>
</dbReference>
<evidence type="ECO:0000256" key="4">
    <source>
        <dbReference type="ARBA" id="ARBA00022842"/>
    </source>
</evidence>
<dbReference type="OrthoDB" id="196847at2759"/>
<dbReference type="EMBL" id="QRBI01000120">
    <property type="protein sequence ID" value="RMC06784.1"/>
    <property type="molecule type" value="Genomic_DNA"/>
</dbReference>
<dbReference type="AlphaFoldDB" id="A0A3M0K653"/>
<evidence type="ECO:0000256" key="6">
    <source>
        <dbReference type="ARBA" id="ARBA00023128"/>
    </source>
</evidence>
<dbReference type="PANTHER" id="PTHR18866">
    <property type="entry name" value="CARBOXYLASE:PYRUVATE/ACETYL-COA/PROPIONYL-COA CARBOXYLASE"/>
    <property type="match status" value="1"/>
</dbReference>
<dbReference type="Gene3D" id="2.40.50.100">
    <property type="match status" value="1"/>
</dbReference>
<dbReference type="PANTHER" id="PTHR18866:SF33">
    <property type="entry name" value="METHYLCROTONOYL-COA CARBOXYLASE SUBUNIT ALPHA, MITOCHONDRIAL-RELATED"/>
    <property type="match status" value="1"/>
</dbReference>
<evidence type="ECO:0000313" key="9">
    <source>
        <dbReference type="EMBL" id="RMC06784.1"/>
    </source>
</evidence>
<keyword evidence="5" id="KW-0809">Transit peptide</keyword>
<evidence type="ECO:0000256" key="7">
    <source>
        <dbReference type="ARBA" id="ARBA00023267"/>
    </source>
</evidence>
<evidence type="ECO:0000256" key="3">
    <source>
        <dbReference type="ARBA" id="ARBA00022723"/>
    </source>
</evidence>
<comment type="subcellular location">
    <subcellularLocation>
        <location evidence="2">Mitochondrion</location>
    </subcellularLocation>
</comment>
<name>A0A3M0K653_HIRRU</name>
<evidence type="ECO:0000256" key="1">
    <source>
        <dbReference type="ARBA" id="ARBA00001953"/>
    </source>
</evidence>
<organism evidence="9 10">
    <name type="scientific">Hirundo rustica rustica</name>
    <dbReference type="NCBI Taxonomy" id="333673"/>
    <lineage>
        <taxon>Eukaryota</taxon>
        <taxon>Metazoa</taxon>
        <taxon>Chordata</taxon>
        <taxon>Craniata</taxon>
        <taxon>Vertebrata</taxon>
        <taxon>Euteleostomi</taxon>
        <taxon>Archelosauria</taxon>
        <taxon>Archosauria</taxon>
        <taxon>Dinosauria</taxon>
        <taxon>Saurischia</taxon>
        <taxon>Theropoda</taxon>
        <taxon>Coelurosauria</taxon>
        <taxon>Aves</taxon>
        <taxon>Neognathae</taxon>
        <taxon>Neoaves</taxon>
        <taxon>Telluraves</taxon>
        <taxon>Australaves</taxon>
        <taxon>Passeriformes</taxon>
        <taxon>Sylvioidea</taxon>
        <taxon>Hirundinidae</taxon>
        <taxon>Hirundo</taxon>
    </lineage>
</organism>
<keyword evidence="6" id="KW-0496">Mitochondrion</keyword>
<evidence type="ECO:0000256" key="5">
    <source>
        <dbReference type="ARBA" id="ARBA00022946"/>
    </source>
</evidence>
<dbReference type="PROSITE" id="PS00188">
    <property type="entry name" value="BIOTIN"/>
    <property type="match status" value="1"/>
</dbReference>
<evidence type="ECO:0000256" key="2">
    <source>
        <dbReference type="ARBA" id="ARBA00004173"/>
    </source>
</evidence>
<evidence type="ECO:0000313" key="10">
    <source>
        <dbReference type="Proteomes" id="UP000269221"/>
    </source>
</evidence>